<dbReference type="SUPFAM" id="SSF54001">
    <property type="entry name" value="Cysteine proteinases"/>
    <property type="match status" value="1"/>
</dbReference>
<feature type="chain" id="PRO_5001762132" evidence="3">
    <location>
        <begin position="28"/>
        <end position="394"/>
    </location>
</feature>
<dbReference type="InterPro" id="IPR057309">
    <property type="entry name" value="PcsB_CC"/>
</dbReference>
<gene>
    <name evidence="5" type="ORF">SK629_2176</name>
</gene>
<dbReference type="InterPro" id="IPR007921">
    <property type="entry name" value="CHAP_dom"/>
</dbReference>
<dbReference type="Proteomes" id="UP000028090">
    <property type="component" value="Unassembled WGS sequence"/>
</dbReference>
<dbReference type="PRINTS" id="PR01852">
    <property type="entry name" value="SIBAPROTEIN"/>
</dbReference>
<dbReference type="EMBL" id="JPFU01000016">
    <property type="protein sequence ID" value="KEQ33527.1"/>
    <property type="molecule type" value="Genomic_DNA"/>
</dbReference>
<feature type="signal peptide" evidence="3">
    <location>
        <begin position="1"/>
        <end position="27"/>
    </location>
</feature>
<sequence length="394" mass="41866">MKKKILASLLLSTVMVSQVAVLTTAHAETTDDKIAAQDNKISNLTAQQQEAQKQVDQIQEQVSAIQTEQSNLQSENDRLQAESKKLEGEITELSKNIVSRNDSLQKQARSAQTNGAATSYINTIVNSKSITEAISRVAAMSEIVSANNKMLEQQKADKKAISEKQVANNDAINTVIANQQKLADDAQTLTTKQAELKAAELNLAAEKATAEDEKASLLEKKAAAEAEAKAAAEAEAAYKAKQASQEQTVVASGNTTFTAEVQAVSESSSSYTPALVKHHPTYSTNASSYPTGECTWGAKTLAPWAGDYWGNGAQWATSAAAAGFRTGSTPQVGAIACWNDGGYGHVAVVTAVSSSTSIQVSESNYGGNRTIGNKRGWFNPTTTSEGFVTYIYPN</sequence>
<evidence type="ECO:0000313" key="5">
    <source>
        <dbReference type="EMBL" id="KEQ33527.1"/>
    </source>
</evidence>
<dbReference type="Gene3D" id="3.90.1720.10">
    <property type="entry name" value="endopeptidase domain like (from Nostoc punctiforme)"/>
    <property type="match status" value="1"/>
</dbReference>
<evidence type="ECO:0000256" key="2">
    <source>
        <dbReference type="SAM" id="Coils"/>
    </source>
</evidence>
<feature type="domain" description="Peptidase C51" evidence="4">
    <location>
        <begin position="269"/>
        <end position="392"/>
    </location>
</feature>
<dbReference type="Pfam" id="PF24568">
    <property type="entry name" value="CC_PcsB"/>
    <property type="match status" value="1"/>
</dbReference>
<dbReference type="InterPro" id="IPR058088">
    <property type="entry name" value="PcsB"/>
</dbReference>
<keyword evidence="1 3" id="KW-0732">Signal</keyword>
<keyword evidence="2" id="KW-0175">Coiled coil</keyword>
<comment type="caution">
    <text evidence="5">The sequence shown here is derived from an EMBL/GenBank/DDBJ whole genome shotgun (WGS) entry which is preliminary data.</text>
</comment>
<dbReference type="Pfam" id="PF05257">
    <property type="entry name" value="CHAP"/>
    <property type="match status" value="1"/>
</dbReference>
<proteinExistence type="predicted"/>
<organism evidence="5 6">
    <name type="scientific">Streptococcus mitis</name>
    <dbReference type="NCBI Taxonomy" id="28037"/>
    <lineage>
        <taxon>Bacteria</taxon>
        <taxon>Bacillati</taxon>
        <taxon>Bacillota</taxon>
        <taxon>Bacilli</taxon>
        <taxon>Lactobacillales</taxon>
        <taxon>Streptococcaceae</taxon>
        <taxon>Streptococcus</taxon>
        <taxon>Streptococcus mitis group</taxon>
    </lineage>
</organism>
<dbReference type="OrthoDB" id="2409959at2"/>
<evidence type="ECO:0000259" key="4">
    <source>
        <dbReference type="PROSITE" id="PS50911"/>
    </source>
</evidence>
<name>A0A081PS54_STRMT</name>
<evidence type="ECO:0000256" key="1">
    <source>
        <dbReference type="ARBA" id="ARBA00022729"/>
    </source>
</evidence>
<dbReference type="InterPro" id="IPR038765">
    <property type="entry name" value="Papain-like_cys_pep_sf"/>
</dbReference>
<dbReference type="PATRIC" id="fig|28037.95.peg.2105"/>
<dbReference type="PROSITE" id="PS50911">
    <property type="entry name" value="CHAP"/>
    <property type="match status" value="1"/>
</dbReference>
<accession>A0A081PS54</accession>
<protein>
    <submittedName>
        <fullName evidence="5">CHAP domain protein</fullName>
    </submittedName>
</protein>
<dbReference type="AlphaFoldDB" id="A0A081PS54"/>
<feature type="coiled-coil region" evidence="2">
    <location>
        <begin position="189"/>
        <end position="235"/>
    </location>
</feature>
<feature type="coiled-coil region" evidence="2">
    <location>
        <begin position="34"/>
        <end position="96"/>
    </location>
</feature>
<dbReference type="RefSeq" id="WP_042901860.1">
    <property type="nucleotide sequence ID" value="NZ_JPFU01000016.1"/>
</dbReference>
<dbReference type="Gene3D" id="6.10.250.3150">
    <property type="match status" value="1"/>
</dbReference>
<dbReference type="InterPro" id="IPR009148">
    <property type="entry name" value="PcsB-like"/>
</dbReference>
<evidence type="ECO:0000313" key="6">
    <source>
        <dbReference type="Proteomes" id="UP000028090"/>
    </source>
</evidence>
<reference evidence="5 6" key="1">
    <citation type="submission" date="2014-05" db="EMBL/GenBank/DDBJ databases">
        <authorList>
            <person name="Daugherty S.C."/>
            <person name="Tallon L.J."/>
            <person name="Sadzewicz L."/>
            <person name="Kilian M."/>
            <person name="Tettelin H."/>
        </authorList>
    </citation>
    <scope>NUCLEOTIDE SEQUENCE [LARGE SCALE GENOMIC DNA]</scope>
    <source>
        <strain evidence="5 6">SK629</strain>
    </source>
</reference>
<evidence type="ECO:0000256" key="3">
    <source>
        <dbReference type="SAM" id="SignalP"/>
    </source>
</evidence>
<dbReference type="NCBIfam" id="NF046104">
    <property type="entry name" value="PptglHdxlasePcsB"/>
    <property type="match status" value="1"/>
</dbReference>